<feature type="transmembrane region" description="Helical" evidence="1">
    <location>
        <begin position="54"/>
        <end position="71"/>
    </location>
</feature>
<proteinExistence type="predicted"/>
<sequence>MSQKRKGFHKSKNVVTCNKFKWQHIFLYGLRLEKSKCPVCKKKNLPEYSDKEKMFIDLGFGFIFATLFVTLPSLLDLVGIQIGNLLSALVTIGIVLLLREIYSSLWPKKIH</sequence>
<name>A0A7X9XBM7_9BACT</name>
<protein>
    <recommendedName>
        <fullName evidence="4">DUF983 domain-containing protein</fullName>
    </recommendedName>
</protein>
<feature type="transmembrane region" description="Helical" evidence="1">
    <location>
        <begin position="77"/>
        <end position="98"/>
    </location>
</feature>
<gene>
    <name evidence="2" type="ORF">HHU12_22835</name>
</gene>
<comment type="caution">
    <text evidence="2">The sequence shown here is derived from an EMBL/GenBank/DDBJ whole genome shotgun (WGS) entry which is preliminary data.</text>
</comment>
<reference evidence="2 3" key="1">
    <citation type="submission" date="2020-04" db="EMBL/GenBank/DDBJ databases">
        <title>Flammeovirga sp. SR4, a novel species isolated from seawater.</title>
        <authorList>
            <person name="Wang X."/>
        </authorList>
    </citation>
    <scope>NUCLEOTIDE SEQUENCE [LARGE SCALE GENOMIC DNA]</scope>
    <source>
        <strain evidence="2 3">ATCC 23126</strain>
    </source>
</reference>
<dbReference type="EMBL" id="JABANE010000075">
    <property type="protein sequence ID" value="NME70828.1"/>
    <property type="molecule type" value="Genomic_DNA"/>
</dbReference>
<evidence type="ECO:0008006" key="4">
    <source>
        <dbReference type="Google" id="ProtNLM"/>
    </source>
</evidence>
<organism evidence="2 3">
    <name type="scientific">Flammeovirga aprica JL-4</name>
    <dbReference type="NCBI Taxonomy" id="694437"/>
    <lineage>
        <taxon>Bacteria</taxon>
        <taxon>Pseudomonadati</taxon>
        <taxon>Bacteroidota</taxon>
        <taxon>Cytophagia</taxon>
        <taxon>Cytophagales</taxon>
        <taxon>Flammeovirgaceae</taxon>
        <taxon>Flammeovirga</taxon>
    </lineage>
</organism>
<dbReference type="RefSeq" id="WP_169659058.1">
    <property type="nucleotide sequence ID" value="NZ_JABANE010000075.1"/>
</dbReference>
<keyword evidence="1" id="KW-0812">Transmembrane</keyword>
<dbReference type="Proteomes" id="UP000576082">
    <property type="component" value="Unassembled WGS sequence"/>
</dbReference>
<evidence type="ECO:0000313" key="2">
    <source>
        <dbReference type="EMBL" id="NME70828.1"/>
    </source>
</evidence>
<dbReference type="AlphaFoldDB" id="A0A7X9XBM7"/>
<keyword evidence="1" id="KW-1133">Transmembrane helix</keyword>
<keyword evidence="3" id="KW-1185">Reference proteome</keyword>
<evidence type="ECO:0000256" key="1">
    <source>
        <dbReference type="SAM" id="Phobius"/>
    </source>
</evidence>
<keyword evidence="1" id="KW-0472">Membrane</keyword>
<evidence type="ECO:0000313" key="3">
    <source>
        <dbReference type="Proteomes" id="UP000576082"/>
    </source>
</evidence>
<accession>A0A7X9XBM7</accession>